<organism evidence="3 4">
    <name type="scientific">Crinalium epipsammum PCC 9333</name>
    <dbReference type="NCBI Taxonomy" id="1173022"/>
    <lineage>
        <taxon>Bacteria</taxon>
        <taxon>Bacillati</taxon>
        <taxon>Cyanobacteriota</taxon>
        <taxon>Cyanophyceae</taxon>
        <taxon>Gomontiellales</taxon>
        <taxon>Gomontiellaceae</taxon>
        <taxon>Crinalium</taxon>
    </lineage>
</organism>
<evidence type="ECO:0000313" key="4">
    <source>
        <dbReference type="Proteomes" id="UP000010472"/>
    </source>
</evidence>
<evidence type="ECO:0000259" key="2">
    <source>
        <dbReference type="PROSITE" id="PS50110"/>
    </source>
</evidence>
<dbReference type="STRING" id="1173022.Cri9333_1230"/>
<dbReference type="HOGENOM" id="CLU_000445_69_17_3"/>
<dbReference type="PROSITE" id="PS50110">
    <property type="entry name" value="RESPONSE_REGULATORY"/>
    <property type="match status" value="1"/>
</dbReference>
<dbReference type="PATRIC" id="fig|1173022.3.peg.1335"/>
<dbReference type="RefSeq" id="WP_015202253.1">
    <property type="nucleotide sequence ID" value="NC_019753.1"/>
</dbReference>
<dbReference type="GO" id="GO:0000160">
    <property type="term" value="P:phosphorelay signal transduction system"/>
    <property type="evidence" value="ECO:0007669"/>
    <property type="project" value="InterPro"/>
</dbReference>
<evidence type="ECO:0000256" key="1">
    <source>
        <dbReference type="PROSITE-ProRule" id="PRU00169"/>
    </source>
</evidence>
<dbReference type="PANTHER" id="PTHR44520:SF1">
    <property type="entry name" value="TWO-COMPONENT SYSTEM REGULATORY PROTEIN"/>
    <property type="match status" value="1"/>
</dbReference>
<name>K9VVZ5_9CYAN</name>
<dbReference type="SMART" id="SM00448">
    <property type="entry name" value="REC"/>
    <property type="match status" value="1"/>
</dbReference>
<dbReference type="InterPro" id="IPR001789">
    <property type="entry name" value="Sig_transdc_resp-reg_receiver"/>
</dbReference>
<gene>
    <name evidence="3" type="ORF">Cri9333_1230</name>
</gene>
<dbReference type="Proteomes" id="UP000010472">
    <property type="component" value="Chromosome"/>
</dbReference>
<sequence>MMIADNTILLVEDDPNDILLIQRAFFYKANVKNSVQVLKDGEEALLYLSGKQMYADRDRYPLPILILLDLKLPRKSGFEVLTWLRQQPGLKLLPVVVLTSSSENNEIQQAYNLGANSYLVKPVGFDALLEMIKQINLYWLGLNKKPIVNPD</sequence>
<proteinExistence type="predicted"/>
<dbReference type="InterPro" id="IPR052893">
    <property type="entry name" value="TCS_response_regulator"/>
</dbReference>
<dbReference type="AlphaFoldDB" id="K9VVZ5"/>
<keyword evidence="1" id="KW-0597">Phosphoprotein</keyword>
<dbReference type="PANTHER" id="PTHR44520">
    <property type="entry name" value="RESPONSE REGULATOR RCP1-RELATED"/>
    <property type="match status" value="1"/>
</dbReference>
<dbReference type="EMBL" id="CP003620">
    <property type="protein sequence ID" value="AFZ12131.1"/>
    <property type="molecule type" value="Genomic_DNA"/>
</dbReference>
<dbReference type="Gene3D" id="3.40.50.2300">
    <property type="match status" value="1"/>
</dbReference>
<dbReference type="KEGG" id="cep:Cri9333_1230"/>
<dbReference type="SUPFAM" id="SSF52172">
    <property type="entry name" value="CheY-like"/>
    <property type="match status" value="1"/>
</dbReference>
<feature type="domain" description="Response regulatory" evidence="2">
    <location>
        <begin position="7"/>
        <end position="136"/>
    </location>
</feature>
<evidence type="ECO:0000313" key="3">
    <source>
        <dbReference type="EMBL" id="AFZ12131.1"/>
    </source>
</evidence>
<dbReference type="InterPro" id="IPR011006">
    <property type="entry name" value="CheY-like_superfamily"/>
</dbReference>
<dbReference type="CDD" id="cd17557">
    <property type="entry name" value="REC_Rcp-like"/>
    <property type="match status" value="1"/>
</dbReference>
<accession>K9VVZ5</accession>
<protein>
    <submittedName>
        <fullName evidence="3">Response regulator receiver protein</fullName>
    </submittedName>
</protein>
<dbReference type="eggNOG" id="COG0784">
    <property type="taxonomic scope" value="Bacteria"/>
</dbReference>
<feature type="modified residue" description="4-aspartylphosphate" evidence="1">
    <location>
        <position position="69"/>
    </location>
</feature>
<dbReference type="Pfam" id="PF00072">
    <property type="entry name" value="Response_reg"/>
    <property type="match status" value="1"/>
</dbReference>
<keyword evidence="4" id="KW-1185">Reference proteome</keyword>
<reference evidence="3 4" key="1">
    <citation type="submission" date="2012-06" db="EMBL/GenBank/DDBJ databases">
        <title>Finished chromosome of genome of Crinalium epipsammum PCC 9333.</title>
        <authorList>
            <consortium name="US DOE Joint Genome Institute"/>
            <person name="Gugger M."/>
            <person name="Coursin T."/>
            <person name="Rippka R."/>
            <person name="Tandeau De Marsac N."/>
            <person name="Huntemann M."/>
            <person name="Wei C.-L."/>
            <person name="Han J."/>
            <person name="Detter J.C."/>
            <person name="Han C."/>
            <person name="Tapia R."/>
            <person name="Davenport K."/>
            <person name="Daligault H."/>
            <person name="Erkkila T."/>
            <person name="Gu W."/>
            <person name="Munk A.C.C."/>
            <person name="Teshima H."/>
            <person name="Xu Y."/>
            <person name="Chain P."/>
            <person name="Chen A."/>
            <person name="Krypides N."/>
            <person name="Mavromatis K."/>
            <person name="Markowitz V."/>
            <person name="Szeto E."/>
            <person name="Ivanova N."/>
            <person name="Mikhailova N."/>
            <person name="Ovchinnikova G."/>
            <person name="Pagani I."/>
            <person name="Pati A."/>
            <person name="Goodwin L."/>
            <person name="Peters L."/>
            <person name="Pitluck S."/>
            <person name="Woyke T."/>
            <person name="Kerfeld C."/>
        </authorList>
    </citation>
    <scope>NUCLEOTIDE SEQUENCE [LARGE SCALE GENOMIC DNA]</scope>
    <source>
        <strain evidence="3 4">PCC 9333</strain>
    </source>
</reference>